<dbReference type="AlphaFoldDB" id="A0A0C4DVI7"/>
<gene>
    <name evidence="2" type="ORF">MAPG_03993</name>
</gene>
<dbReference type="EMBL" id="ADBL01000941">
    <property type="status" value="NOT_ANNOTATED_CDS"/>
    <property type="molecule type" value="Genomic_DNA"/>
</dbReference>
<evidence type="ECO:0000313" key="3">
    <source>
        <dbReference type="EnsemblFungi" id="MAPG_03993T0"/>
    </source>
</evidence>
<sequence length="188" mass="20348">MHPQQAYKGEHSAALVGIEDGVHRDQVASIRVVSAISAAGGHLMSRAQSRTVPVSGKRISAREMEVKTEMRNQEIDLRAAAPSYKDKVTAAAVAKEDEDDISQHLDSKITCRYPMGSQRPLIAVLQATSKPQAPSESVGPEYRIAMPIERNVVDRKEPDFPTFPPIIGLPRKGSTDDPKIPSRGGGDA</sequence>
<dbReference type="VEuPathDB" id="FungiDB:MAPG_03993"/>
<evidence type="ECO:0000256" key="1">
    <source>
        <dbReference type="SAM" id="MobiDB-lite"/>
    </source>
</evidence>
<feature type="region of interest" description="Disordered" evidence="1">
    <location>
        <begin position="155"/>
        <end position="188"/>
    </location>
</feature>
<evidence type="ECO:0000313" key="4">
    <source>
        <dbReference type="Proteomes" id="UP000011715"/>
    </source>
</evidence>
<keyword evidence="4" id="KW-1185">Reference proteome</keyword>
<reference evidence="3" key="4">
    <citation type="journal article" date="2015" name="G3 (Bethesda)">
        <title>Genome sequences of three phytopathogenic species of the Magnaporthaceae family of fungi.</title>
        <authorList>
            <person name="Okagaki L.H."/>
            <person name="Nunes C.C."/>
            <person name="Sailsbery J."/>
            <person name="Clay B."/>
            <person name="Brown D."/>
            <person name="John T."/>
            <person name="Oh Y."/>
            <person name="Young N."/>
            <person name="Fitzgerald M."/>
            <person name="Haas B.J."/>
            <person name="Zeng Q."/>
            <person name="Young S."/>
            <person name="Adiconis X."/>
            <person name="Fan L."/>
            <person name="Levin J.Z."/>
            <person name="Mitchell T.K."/>
            <person name="Okubara P.A."/>
            <person name="Farman M.L."/>
            <person name="Kohn L.M."/>
            <person name="Birren B."/>
            <person name="Ma L.-J."/>
            <person name="Dean R.A."/>
        </authorList>
    </citation>
    <scope>NUCLEOTIDE SEQUENCE</scope>
    <source>
        <strain evidence="3">ATCC 64411 / 73-15</strain>
    </source>
</reference>
<dbReference type="EMBL" id="GL876968">
    <property type="protein sequence ID" value="KLU84959.1"/>
    <property type="molecule type" value="Genomic_DNA"/>
</dbReference>
<evidence type="ECO:0000313" key="2">
    <source>
        <dbReference type="EMBL" id="KLU84959.1"/>
    </source>
</evidence>
<reference evidence="2" key="2">
    <citation type="submission" date="2010-05" db="EMBL/GenBank/DDBJ databases">
        <title>The Genome Sequence of Magnaporthe poae strain ATCC 64411.</title>
        <authorList>
            <consortium name="The Broad Institute Genome Sequencing Platform"/>
            <consortium name="Broad Institute Genome Sequencing Center for Infectious Disease"/>
            <person name="Ma L.-J."/>
            <person name="Dead R."/>
            <person name="Young S."/>
            <person name="Zeng Q."/>
            <person name="Koehrsen M."/>
            <person name="Alvarado L."/>
            <person name="Berlin A."/>
            <person name="Chapman S.B."/>
            <person name="Chen Z."/>
            <person name="Freedman E."/>
            <person name="Gellesch M."/>
            <person name="Goldberg J."/>
            <person name="Griggs A."/>
            <person name="Gujja S."/>
            <person name="Heilman E.R."/>
            <person name="Heiman D."/>
            <person name="Hepburn T."/>
            <person name="Howarth C."/>
            <person name="Jen D."/>
            <person name="Larson L."/>
            <person name="Mehta T."/>
            <person name="Neiman D."/>
            <person name="Pearson M."/>
            <person name="Roberts A."/>
            <person name="Saif S."/>
            <person name="Shea T."/>
            <person name="Shenoy N."/>
            <person name="Sisk P."/>
            <person name="Stolte C."/>
            <person name="Sykes S."/>
            <person name="Walk T."/>
            <person name="White J."/>
            <person name="Yandava C."/>
            <person name="Haas B."/>
            <person name="Nusbaum C."/>
            <person name="Birren B."/>
        </authorList>
    </citation>
    <scope>NUCLEOTIDE SEQUENCE</scope>
    <source>
        <strain evidence="2">ATCC 64411</strain>
    </source>
</reference>
<organism evidence="3 4">
    <name type="scientific">Magnaporthiopsis poae (strain ATCC 64411 / 73-15)</name>
    <name type="common">Kentucky bluegrass fungus</name>
    <name type="synonym">Magnaporthe poae</name>
    <dbReference type="NCBI Taxonomy" id="644358"/>
    <lineage>
        <taxon>Eukaryota</taxon>
        <taxon>Fungi</taxon>
        <taxon>Dikarya</taxon>
        <taxon>Ascomycota</taxon>
        <taxon>Pezizomycotina</taxon>
        <taxon>Sordariomycetes</taxon>
        <taxon>Sordariomycetidae</taxon>
        <taxon>Magnaporthales</taxon>
        <taxon>Magnaporthaceae</taxon>
        <taxon>Magnaporthiopsis</taxon>
    </lineage>
</organism>
<accession>A0A0C4DVI7</accession>
<reference evidence="2" key="3">
    <citation type="submission" date="2011-03" db="EMBL/GenBank/DDBJ databases">
        <title>Annotation of Magnaporthe poae ATCC 64411.</title>
        <authorList>
            <person name="Ma L.-J."/>
            <person name="Dead R."/>
            <person name="Young S.K."/>
            <person name="Zeng Q."/>
            <person name="Gargeya S."/>
            <person name="Fitzgerald M."/>
            <person name="Haas B."/>
            <person name="Abouelleil A."/>
            <person name="Alvarado L."/>
            <person name="Arachchi H.M."/>
            <person name="Berlin A."/>
            <person name="Brown A."/>
            <person name="Chapman S.B."/>
            <person name="Chen Z."/>
            <person name="Dunbar C."/>
            <person name="Freedman E."/>
            <person name="Gearin G."/>
            <person name="Gellesch M."/>
            <person name="Goldberg J."/>
            <person name="Griggs A."/>
            <person name="Gujja S."/>
            <person name="Heiman D."/>
            <person name="Howarth C."/>
            <person name="Larson L."/>
            <person name="Lui A."/>
            <person name="MacDonald P.J.P."/>
            <person name="Mehta T."/>
            <person name="Montmayeur A."/>
            <person name="Murphy C."/>
            <person name="Neiman D."/>
            <person name="Pearson M."/>
            <person name="Priest M."/>
            <person name="Roberts A."/>
            <person name="Saif S."/>
            <person name="Shea T."/>
            <person name="Shenoy N."/>
            <person name="Sisk P."/>
            <person name="Stolte C."/>
            <person name="Sykes S."/>
            <person name="Yandava C."/>
            <person name="Wortman J."/>
            <person name="Nusbaum C."/>
            <person name="Birren B."/>
        </authorList>
    </citation>
    <scope>NUCLEOTIDE SEQUENCE</scope>
    <source>
        <strain evidence="2">ATCC 64411</strain>
    </source>
</reference>
<proteinExistence type="predicted"/>
<name>A0A0C4DVI7_MAGP6</name>
<dbReference type="EnsemblFungi" id="MAPG_03993T0">
    <property type="protein sequence ID" value="MAPG_03993T0"/>
    <property type="gene ID" value="MAPG_03993"/>
</dbReference>
<dbReference type="Proteomes" id="UP000011715">
    <property type="component" value="Unassembled WGS sequence"/>
</dbReference>
<reference evidence="3" key="5">
    <citation type="submission" date="2015-06" db="UniProtKB">
        <authorList>
            <consortium name="EnsemblFungi"/>
        </authorList>
    </citation>
    <scope>IDENTIFICATION</scope>
    <source>
        <strain evidence="3">ATCC 64411</strain>
    </source>
</reference>
<protein>
    <submittedName>
        <fullName evidence="2 3">Uncharacterized protein</fullName>
    </submittedName>
</protein>
<reference evidence="4" key="1">
    <citation type="submission" date="2010-05" db="EMBL/GenBank/DDBJ databases">
        <title>The genome sequence of Magnaporthe poae strain ATCC 64411.</title>
        <authorList>
            <person name="Ma L.-J."/>
            <person name="Dead R."/>
            <person name="Young S."/>
            <person name="Zeng Q."/>
            <person name="Koehrsen M."/>
            <person name="Alvarado L."/>
            <person name="Berlin A."/>
            <person name="Chapman S.B."/>
            <person name="Chen Z."/>
            <person name="Freedman E."/>
            <person name="Gellesch M."/>
            <person name="Goldberg J."/>
            <person name="Griggs A."/>
            <person name="Gujja S."/>
            <person name="Heilman E.R."/>
            <person name="Heiman D."/>
            <person name="Hepburn T."/>
            <person name="Howarth C."/>
            <person name="Jen D."/>
            <person name="Larson L."/>
            <person name="Mehta T."/>
            <person name="Neiman D."/>
            <person name="Pearson M."/>
            <person name="Roberts A."/>
            <person name="Saif S."/>
            <person name="Shea T."/>
            <person name="Shenoy N."/>
            <person name="Sisk P."/>
            <person name="Stolte C."/>
            <person name="Sykes S."/>
            <person name="Walk T."/>
            <person name="White J."/>
            <person name="Yandava C."/>
            <person name="Haas B."/>
            <person name="Nusbaum C."/>
            <person name="Birren B."/>
        </authorList>
    </citation>
    <scope>NUCLEOTIDE SEQUENCE [LARGE SCALE GENOMIC DNA]</scope>
    <source>
        <strain evidence="4">ATCC 64411 / 73-15</strain>
    </source>
</reference>